<dbReference type="CDD" id="cd02209">
    <property type="entry name" value="cupin_XRE_C"/>
    <property type="match status" value="1"/>
</dbReference>
<dbReference type="EMBL" id="UOEK01000376">
    <property type="protein sequence ID" value="VAW06956.1"/>
    <property type="molecule type" value="Genomic_DNA"/>
</dbReference>
<dbReference type="InterPro" id="IPR013096">
    <property type="entry name" value="Cupin_2"/>
</dbReference>
<dbReference type="SUPFAM" id="SSF51182">
    <property type="entry name" value="RmlC-like cupins"/>
    <property type="match status" value="1"/>
</dbReference>
<dbReference type="PROSITE" id="PS50943">
    <property type="entry name" value="HTH_CROC1"/>
    <property type="match status" value="1"/>
</dbReference>
<reference evidence="3" key="1">
    <citation type="submission" date="2018-06" db="EMBL/GenBank/DDBJ databases">
        <authorList>
            <person name="Zhirakovskaya E."/>
        </authorList>
    </citation>
    <scope>NUCLEOTIDE SEQUENCE</scope>
</reference>
<dbReference type="PANTHER" id="PTHR46797:SF1">
    <property type="entry name" value="METHYLPHOSPHONATE SYNTHASE"/>
    <property type="match status" value="1"/>
</dbReference>
<dbReference type="GO" id="GO:0003700">
    <property type="term" value="F:DNA-binding transcription factor activity"/>
    <property type="evidence" value="ECO:0007669"/>
    <property type="project" value="TreeGrafter"/>
</dbReference>
<dbReference type="Pfam" id="PF07883">
    <property type="entry name" value="Cupin_2"/>
    <property type="match status" value="1"/>
</dbReference>
<keyword evidence="1" id="KW-0238">DNA-binding</keyword>
<proteinExistence type="predicted"/>
<feature type="domain" description="HTH cro/C1-type" evidence="2">
    <location>
        <begin position="21"/>
        <end position="75"/>
    </location>
</feature>
<dbReference type="GO" id="GO:0005829">
    <property type="term" value="C:cytosol"/>
    <property type="evidence" value="ECO:0007669"/>
    <property type="project" value="TreeGrafter"/>
</dbReference>
<dbReference type="InterPro" id="IPR001387">
    <property type="entry name" value="Cro/C1-type_HTH"/>
</dbReference>
<dbReference type="AlphaFoldDB" id="A0A3B0TIS6"/>
<evidence type="ECO:0000313" key="3">
    <source>
        <dbReference type="EMBL" id="VAW06956.1"/>
    </source>
</evidence>
<sequence length="199" mass="21122">MVDEHPASDLSAVTQAVAVNVREQRKRLTWTLDTLASRAGLSKGIVVQVEQARANPSLATLSKLGEALGLSVSDLIAVGEAPAVRIVESANAPVLWQGKPGSEARLLIGSHTPDLLEMWEWSLASGEQYEGRAHGPESRELITVTAGELTLTVSGRDHLVQVGDSVSYEADRPHAFSNRSSEIVMFVLVVVDPGGAGAH</sequence>
<dbReference type="InterPro" id="IPR014710">
    <property type="entry name" value="RmlC-like_jellyroll"/>
</dbReference>
<dbReference type="SUPFAM" id="SSF47413">
    <property type="entry name" value="lambda repressor-like DNA-binding domains"/>
    <property type="match status" value="1"/>
</dbReference>
<dbReference type="SMART" id="SM00530">
    <property type="entry name" value="HTH_XRE"/>
    <property type="match status" value="1"/>
</dbReference>
<dbReference type="InterPro" id="IPR010982">
    <property type="entry name" value="Lambda_DNA-bd_dom_sf"/>
</dbReference>
<dbReference type="InterPro" id="IPR050807">
    <property type="entry name" value="TransReg_Diox_bact_type"/>
</dbReference>
<dbReference type="GO" id="GO:0003677">
    <property type="term" value="F:DNA binding"/>
    <property type="evidence" value="ECO:0007669"/>
    <property type="project" value="UniProtKB-KW"/>
</dbReference>
<accession>A0A3B0TIS6</accession>
<dbReference type="Gene3D" id="1.10.260.40">
    <property type="entry name" value="lambda repressor-like DNA-binding domains"/>
    <property type="match status" value="1"/>
</dbReference>
<gene>
    <name evidence="3" type="ORF">MNBD_ACTINO02-2404</name>
</gene>
<evidence type="ECO:0000259" key="2">
    <source>
        <dbReference type="PROSITE" id="PS50943"/>
    </source>
</evidence>
<dbReference type="PANTHER" id="PTHR46797">
    <property type="entry name" value="HTH-TYPE TRANSCRIPTIONAL REGULATOR"/>
    <property type="match status" value="1"/>
</dbReference>
<evidence type="ECO:0000256" key="1">
    <source>
        <dbReference type="ARBA" id="ARBA00023125"/>
    </source>
</evidence>
<protein>
    <recommendedName>
        <fullName evidence="2">HTH cro/C1-type domain-containing protein</fullName>
    </recommendedName>
</protein>
<dbReference type="Gene3D" id="2.60.120.10">
    <property type="entry name" value="Jelly Rolls"/>
    <property type="match status" value="1"/>
</dbReference>
<dbReference type="Pfam" id="PF01381">
    <property type="entry name" value="HTH_3"/>
    <property type="match status" value="1"/>
</dbReference>
<organism evidence="3">
    <name type="scientific">hydrothermal vent metagenome</name>
    <dbReference type="NCBI Taxonomy" id="652676"/>
    <lineage>
        <taxon>unclassified sequences</taxon>
        <taxon>metagenomes</taxon>
        <taxon>ecological metagenomes</taxon>
    </lineage>
</organism>
<name>A0A3B0TIS6_9ZZZZ</name>
<dbReference type="CDD" id="cd00093">
    <property type="entry name" value="HTH_XRE"/>
    <property type="match status" value="1"/>
</dbReference>
<dbReference type="InterPro" id="IPR011051">
    <property type="entry name" value="RmlC_Cupin_sf"/>
</dbReference>